<accession>A0A0K6FU10</accession>
<evidence type="ECO:0000256" key="1">
    <source>
        <dbReference type="SAM" id="MobiDB-lite"/>
    </source>
</evidence>
<name>A0A0K6FU10_9AGAM</name>
<feature type="region of interest" description="Disordered" evidence="1">
    <location>
        <begin position="695"/>
        <end position="725"/>
    </location>
</feature>
<organism evidence="2 3">
    <name type="scientific">Rhizoctonia solani</name>
    <dbReference type="NCBI Taxonomy" id="456999"/>
    <lineage>
        <taxon>Eukaryota</taxon>
        <taxon>Fungi</taxon>
        <taxon>Dikarya</taxon>
        <taxon>Basidiomycota</taxon>
        <taxon>Agaricomycotina</taxon>
        <taxon>Agaricomycetes</taxon>
        <taxon>Cantharellales</taxon>
        <taxon>Ceratobasidiaceae</taxon>
        <taxon>Rhizoctonia</taxon>
    </lineage>
</organism>
<evidence type="ECO:0008006" key="4">
    <source>
        <dbReference type="Google" id="ProtNLM"/>
    </source>
</evidence>
<proteinExistence type="predicted"/>
<dbReference type="AlphaFoldDB" id="A0A0K6FU10"/>
<dbReference type="EMBL" id="CYGV01000857">
    <property type="protein sequence ID" value="CUA69542.1"/>
    <property type="molecule type" value="Genomic_DNA"/>
</dbReference>
<gene>
    <name evidence="2" type="ORF">RSOLAG22IIIB_08550</name>
</gene>
<feature type="region of interest" description="Disordered" evidence="1">
    <location>
        <begin position="640"/>
        <end position="659"/>
    </location>
</feature>
<feature type="compositionally biased region" description="Polar residues" evidence="1">
    <location>
        <begin position="641"/>
        <end position="650"/>
    </location>
</feature>
<evidence type="ECO:0000313" key="3">
    <source>
        <dbReference type="Proteomes" id="UP000044841"/>
    </source>
</evidence>
<reference evidence="2 3" key="1">
    <citation type="submission" date="2015-07" db="EMBL/GenBank/DDBJ databases">
        <authorList>
            <person name="Noorani M."/>
        </authorList>
    </citation>
    <scope>NUCLEOTIDE SEQUENCE [LARGE SCALE GENOMIC DNA]</scope>
    <source>
        <strain evidence="2">BBA 69670</strain>
    </source>
</reference>
<feature type="compositionally biased region" description="Acidic residues" evidence="1">
    <location>
        <begin position="695"/>
        <end position="709"/>
    </location>
</feature>
<dbReference type="InterPro" id="IPR012337">
    <property type="entry name" value="RNaseH-like_sf"/>
</dbReference>
<keyword evidence="3" id="KW-1185">Reference proteome</keyword>
<dbReference type="Proteomes" id="UP000044841">
    <property type="component" value="Unassembled WGS sequence"/>
</dbReference>
<evidence type="ECO:0000313" key="2">
    <source>
        <dbReference type="EMBL" id="CUA69542.1"/>
    </source>
</evidence>
<dbReference type="SUPFAM" id="SSF53098">
    <property type="entry name" value="Ribonuclease H-like"/>
    <property type="match status" value="1"/>
</dbReference>
<sequence>MPHRLWHWDYFTIREKDLPRAARKDYYGQSTIHFNAWCIACLKQRMAELEEQDKKAKIEGRITHVRSEAERRNNAMNSIEPIPSRREGFEPHIRTCRLINPSAKDRLEHDTAALPLASVAALSLSDRRISQNPVTLAGASSGSMSTEDQKRFESDLCKLWIALGIPGTVLITHKRTSFSKTGGPMLDFPIDTNSRVRFSNTRLTVGMSNGWKNIKRNSLLASLLSVHYKTYTVNVHDLSKERKTAANHLNLVLSDIDYMEKEYKVRIIAWVSDAGGDARAMRVNLIVGDILKLSSDLVEAAEQAIDIIKWLLNHSYLLGLFHQEQLRLTKTTHTLTLPVIVRWTSHFLSFASLISESRTLRSLLVTHPEAFRVGVGRSAEQEQQVQRVMRSIEDVDFWCKLAELKVYLEPLAIAANVAQAPTTRLDHILIELGRLYYTFSRFPMNSAVMACILNSLGLRWGKSDQDPAIVAVVLNPYIRIGVFSRRNPLLNSTSLYGAAKRVFRRLFRKDNELGMHDAFMDYLDGRNEFHPDRWDFQELRASYEQSNQPVDLIRVWSGLLLPDLGNFGRQQLVHLAINVLSIVANSAGCERLFSEMGYIQSQRRARLSNQKTFDTAVVRMESKRTHAAAGLTRARLRRQFGLSTTKQEATPSLPDSEIFDQHDETAEELAEIDIDEESPTCGIKELANQLAQDVIDDQDPPDSEDDADDVPVPGGTPSTVSGPQPKRVRLFFGTQYPITLKDLFNYDAPDLEGQGLNIFKNAGLSSLQKELEAYDLLTRERQKPDMMDGSDD</sequence>
<protein>
    <recommendedName>
        <fullName evidence="4">HAT C-terminal dimerisation domain-containing protein</fullName>
    </recommendedName>
</protein>